<sequence length="671" mass="76714">MKKIKNFVDINYLWLLLGSYLVVVLVNLLRFSTEVLFLKLGAVGVTTTVIGLVVSYLILWFLLEYKKFLNIRQANIILSALILFMAISKSPTFFLSLGLVMISVALFLLFHLEKVRLAMIYPLVLLLSFPKLLIQASSNFKNDALGIHSFNIAESKFSMLIWPVLVSVFIAILIGLLINRLAVEKINAVWVKRLTLVALIGGLCYVLYLSAVMYYKVKANSVSTFDIGIFSQMFERMKTDFTQITTLERDKALSHMAVHISPIYYLILPFYMLFPYVETLEVMQVLIVFSAVIPLCLILKKLQLPKLLNPFIIALFFLTPVMTTSGAYHLHENCFLPPLILWLFYALISEWRWRSILFVLLILFVKEDAALYVLALGLYFAFQKRFTLSATFKKWLYAGTLALPVLYFSLALFLLAKYGEGAMVSRYGHLLLEGEQGLPMVLKNIFLNPLYIIGSLFTGKKMGYIFLILFPLGFLPLVQRRFSTYFLLIPLLAVNLLMDWPYQFDIGFQYSYGSVTLLFIMAILAVDQLSRHRVVGEKVLLALVAASLVFSGTILYSFTRNWNFEMKYYHDRKEFFDGLQSTLDSIPADASVLAAGGYTPGLRKHQELYDIFYHNNKALDPKIDYVVVPREMQDEKHGYSETATLKLYKEAGYQESSLSSKDVLVLEKEVK</sequence>
<organism evidence="3">
    <name type="scientific">Streptococcus parasanguinis</name>
    <dbReference type="NCBI Taxonomy" id="1318"/>
    <lineage>
        <taxon>Bacteria</taxon>
        <taxon>Bacillati</taxon>
        <taxon>Bacillota</taxon>
        <taxon>Bacilli</taxon>
        <taxon>Lactobacillales</taxon>
        <taxon>Streptococcaceae</taxon>
        <taxon>Streptococcus</taxon>
    </lineage>
</organism>
<feature type="transmembrane region" description="Helical" evidence="1">
    <location>
        <begin position="282"/>
        <end position="299"/>
    </location>
</feature>
<dbReference type="RefSeq" id="WP_155127932.1">
    <property type="nucleotide sequence ID" value="NZ_WMYY01000009.1"/>
</dbReference>
<dbReference type="EMBL" id="WMZE01000001">
    <property type="protein sequence ID" value="MTS00619.1"/>
    <property type="molecule type" value="Genomic_DNA"/>
</dbReference>
<feature type="transmembrane region" description="Helical" evidence="1">
    <location>
        <begin position="12"/>
        <end position="31"/>
    </location>
</feature>
<dbReference type="AlphaFoldDB" id="A0A6A8V3U0"/>
<evidence type="ECO:0000256" key="1">
    <source>
        <dbReference type="SAM" id="Phobius"/>
    </source>
</evidence>
<dbReference type="EMBL" id="WMYY01000009">
    <property type="protein sequence ID" value="MTR67288.1"/>
    <property type="molecule type" value="Genomic_DNA"/>
</dbReference>
<gene>
    <name evidence="2" type="ORF">GMC73_08655</name>
    <name evidence="3" type="ORF">GMC90_02000</name>
</gene>
<name>A0A6A8V3U0_STRPA</name>
<feature type="transmembrane region" description="Helical" evidence="1">
    <location>
        <begin position="119"/>
        <end position="140"/>
    </location>
</feature>
<feature type="transmembrane region" description="Helical" evidence="1">
    <location>
        <begin position="539"/>
        <end position="558"/>
    </location>
</feature>
<feature type="transmembrane region" description="Helical" evidence="1">
    <location>
        <begin position="394"/>
        <end position="416"/>
    </location>
</feature>
<feature type="transmembrane region" description="Helical" evidence="1">
    <location>
        <begin position="93"/>
        <end position="112"/>
    </location>
</feature>
<protein>
    <submittedName>
        <fullName evidence="3">DUF2079 domain-containing protein</fullName>
    </submittedName>
</protein>
<keyword evidence="1" id="KW-0812">Transmembrane</keyword>
<keyword evidence="1" id="KW-0472">Membrane</keyword>
<feature type="transmembrane region" description="Helical" evidence="1">
    <location>
        <begin position="311"/>
        <end position="329"/>
    </location>
</feature>
<feature type="transmembrane region" description="Helical" evidence="1">
    <location>
        <begin position="69"/>
        <end position="87"/>
    </location>
</feature>
<proteinExistence type="predicted"/>
<accession>A0A6A8V3U0</accession>
<evidence type="ECO:0000313" key="2">
    <source>
        <dbReference type="EMBL" id="MTR67288.1"/>
    </source>
</evidence>
<comment type="caution">
    <text evidence="3">The sequence shown here is derived from an EMBL/GenBank/DDBJ whole genome shotgun (WGS) entry which is preliminary data.</text>
</comment>
<feature type="transmembrane region" description="Helical" evidence="1">
    <location>
        <begin position="358"/>
        <end position="382"/>
    </location>
</feature>
<feature type="transmembrane region" description="Helical" evidence="1">
    <location>
        <begin position="194"/>
        <end position="215"/>
    </location>
</feature>
<evidence type="ECO:0000313" key="4">
    <source>
        <dbReference type="Proteomes" id="UP000460220"/>
    </source>
</evidence>
<feature type="transmembrane region" description="Helical" evidence="1">
    <location>
        <begin position="160"/>
        <end position="182"/>
    </location>
</feature>
<dbReference type="Proteomes" id="UP000460220">
    <property type="component" value="Unassembled WGS sequence"/>
</dbReference>
<dbReference type="InterPro" id="IPR018650">
    <property type="entry name" value="STSV1_Orf64"/>
</dbReference>
<dbReference type="Pfam" id="PF09852">
    <property type="entry name" value="DUF2079"/>
    <property type="match status" value="1"/>
</dbReference>
<evidence type="ECO:0000313" key="3">
    <source>
        <dbReference type="EMBL" id="MTS00619.1"/>
    </source>
</evidence>
<feature type="transmembrane region" description="Helical" evidence="1">
    <location>
        <begin position="485"/>
        <end position="502"/>
    </location>
</feature>
<feature type="transmembrane region" description="Helical" evidence="1">
    <location>
        <begin position="508"/>
        <end position="527"/>
    </location>
</feature>
<feature type="transmembrane region" description="Helical" evidence="1">
    <location>
        <begin position="462"/>
        <end position="478"/>
    </location>
</feature>
<keyword evidence="1" id="KW-1133">Transmembrane helix</keyword>
<reference evidence="3 4" key="1">
    <citation type="journal article" date="2019" name="Nat. Med.">
        <title>A library of human gut bacterial isolates paired with longitudinal multiomics data enables mechanistic microbiome research.</title>
        <authorList>
            <person name="Poyet M."/>
            <person name="Groussin M."/>
            <person name="Gibbons S.M."/>
            <person name="Avila-Pacheco J."/>
            <person name="Jiang X."/>
            <person name="Kearney S.M."/>
            <person name="Perrotta A.R."/>
            <person name="Berdy B."/>
            <person name="Zhao S."/>
            <person name="Lieberman T.D."/>
            <person name="Swanson P.K."/>
            <person name="Smith M."/>
            <person name="Roesemann S."/>
            <person name="Alexander J.E."/>
            <person name="Rich S.A."/>
            <person name="Livny J."/>
            <person name="Vlamakis H."/>
            <person name="Clish C."/>
            <person name="Bullock K."/>
            <person name="Deik A."/>
            <person name="Scott J."/>
            <person name="Pierce K.A."/>
            <person name="Xavier R.J."/>
            <person name="Alm E.J."/>
        </authorList>
    </citation>
    <scope>NUCLEOTIDE SEQUENCE</scope>
    <source>
        <strain evidence="2 4">BIOML-A12</strain>
        <strain evidence="3">BIOML-A6</strain>
    </source>
</reference>
<feature type="transmembrane region" description="Helical" evidence="1">
    <location>
        <begin position="37"/>
        <end position="62"/>
    </location>
</feature>